<dbReference type="SUPFAM" id="SSF56176">
    <property type="entry name" value="FAD-binding/transporter-associated domain-like"/>
    <property type="match status" value="1"/>
</dbReference>
<dbReference type="InterPro" id="IPR036683">
    <property type="entry name" value="CO_DH_flav_C_dom_sf"/>
</dbReference>
<dbReference type="Gene3D" id="3.30.390.50">
    <property type="entry name" value="CO dehydrogenase flavoprotein, C-terminal domain"/>
    <property type="match status" value="1"/>
</dbReference>
<dbReference type="Gene3D" id="3.30.465.10">
    <property type="match status" value="2"/>
</dbReference>
<dbReference type="InterPro" id="IPR016167">
    <property type="entry name" value="FAD-bd_PCMH_sub1"/>
</dbReference>
<dbReference type="eggNOG" id="COG1319">
    <property type="taxonomic scope" value="Bacteria"/>
</dbReference>
<organism evidence="5 6">
    <name type="scientific">Thermaerobacter marianensis (strain ATCC 700841 / DSM 12885 / JCM 10246 / 7p75a)</name>
    <dbReference type="NCBI Taxonomy" id="644966"/>
    <lineage>
        <taxon>Bacteria</taxon>
        <taxon>Bacillati</taxon>
        <taxon>Bacillota</taxon>
        <taxon>Clostridia</taxon>
        <taxon>Eubacteriales</taxon>
        <taxon>Clostridiales Family XVII. Incertae Sedis</taxon>
        <taxon>Thermaerobacter</taxon>
    </lineage>
</organism>
<dbReference type="GO" id="GO:0016491">
    <property type="term" value="F:oxidoreductase activity"/>
    <property type="evidence" value="ECO:0007669"/>
    <property type="project" value="UniProtKB-KW"/>
</dbReference>
<evidence type="ECO:0000313" key="5">
    <source>
        <dbReference type="EMBL" id="ADU51518.1"/>
    </source>
</evidence>
<dbReference type="InterPro" id="IPR005107">
    <property type="entry name" value="CO_DH_flav_C"/>
</dbReference>
<keyword evidence="1" id="KW-0285">Flavoprotein</keyword>
<dbReference type="InterPro" id="IPR036318">
    <property type="entry name" value="FAD-bd_PCMH-like_sf"/>
</dbReference>
<dbReference type="PROSITE" id="PS51387">
    <property type="entry name" value="FAD_PCMH"/>
    <property type="match status" value="1"/>
</dbReference>
<dbReference type="EMBL" id="CP002344">
    <property type="protein sequence ID" value="ADU51518.1"/>
    <property type="molecule type" value="Genomic_DNA"/>
</dbReference>
<dbReference type="HOGENOM" id="CLU_058050_1_0_9"/>
<evidence type="ECO:0000256" key="1">
    <source>
        <dbReference type="ARBA" id="ARBA00022630"/>
    </source>
</evidence>
<dbReference type="PANTHER" id="PTHR42659:SF9">
    <property type="entry name" value="XANTHINE DEHYDROGENASE FAD-BINDING SUBUNIT XDHB-RELATED"/>
    <property type="match status" value="1"/>
</dbReference>
<dbReference type="Gene3D" id="3.30.43.10">
    <property type="entry name" value="Uridine Diphospho-n-acetylenolpyruvylglucosamine Reductase, domain 2"/>
    <property type="match status" value="1"/>
</dbReference>
<evidence type="ECO:0000256" key="3">
    <source>
        <dbReference type="SAM" id="MobiDB-lite"/>
    </source>
</evidence>
<dbReference type="InterPro" id="IPR016169">
    <property type="entry name" value="FAD-bd_PCMH_sub2"/>
</dbReference>
<gene>
    <name evidence="5" type="ordered locus">Tmar_1405</name>
</gene>
<dbReference type="STRING" id="644966.Tmar_1405"/>
<dbReference type="InterPro" id="IPR002346">
    <property type="entry name" value="Mopterin_DH_FAD-bd"/>
</dbReference>
<dbReference type="InterPro" id="IPR016166">
    <property type="entry name" value="FAD-bd_PCMH"/>
</dbReference>
<feature type="region of interest" description="Disordered" evidence="3">
    <location>
        <begin position="316"/>
        <end position="339"/>
    </location>
</feature>
<dbReference type="OrthoDB" id="9803192at2"/>
<reference evidence="6" key="2">
    <citation type="journal article" date="2010" name="Stand. Genomic Sci.">
        <title>Complete genome sequence of Thermaerobacter marianensis type strain (7p75aT).</title>
        <authorList>
            <person name="Han C."/>
            <person name="Gu W."/>
            <person name="Zhang X."/>
            <person name="Lapidus A."/>
            <person name="Nolan M."/>
            <person name="Copeland A."/>
            <person name="Lucas S."/>
            <person name="Glavina Del Rio T."/>
            <person name="Tice H."/>
            <person name="Cheng J."/>
            <person name="Tapia R."/>
            <person name="Goodwin L."/>
            <person name="Pitluck S."/>
            <person name="Pagani I."/>
            <person name="Ivanova N."/>
            <person name="Mavromatis K."/>
            <person name="Mikhailova N."/>
            <person name="Pati A."/>
            <person name="Chen A."/>
            <person name="Palaniappan K."/>
            <person name="Land M."/>
            <person name="Hauser L."/>
            <person name="Chang Y."/>
            <person name="Jeffries C."/>
            <person name="Schneider S."/>
            <person name="Rohde M."/>
            <person name="Goker M."/>
            <person name="Pukall R."/>
            <person name="Woyke T."/>
            <person name="Bristow J."/>
            <person name="Eisen J."/>
            <person name="Markowitz V."/>
            <person name="Hugenholtz P."/>
            <person name="Kyrpides N."/>
            <person name="Klenk H."/>
            <person name="Detter J."/>
        </authorList>
    </citation>
    <scope>NUCLEOTIDE SEQUENCE [LARGE SCALE GENOMIC DNA]</scope>
    <source>
        <strain evidence="6">ATCC 700841 / DSM 12885 / JCM 10246 / 7p75a</strain>
    </source>
</reference>
<dbReference type="KEGG" id="tmr:Tmar_1405"/>
<evidence type="ECO:0000313" key="6">
    <source>
        <dbReference type="Proteomes" id="UP000008915"/>
    </source>
</evidence>
<evidence type="ECO:0000256" key="2">
    <source>
        <dbReference type="ARBA" id="ARBA00023002"/>
    </source>
</evidence>
<feature type="compositionally biased region" description="Low complexity" evidence="3">
    <location>
        <begin position="37"/>
        <end position="49"/>
    </location>
</feature>
<sequence length="424" mass="43814">MVDRWEPERNPSPSRGAGPSQAPGTGVAFGEPRDRAPSAGETAAGAEGPAYARATSLEQALAALDPAEARDPVVTLAGGTDLMTLIHQGLARPRRLLDIGRLGDLRGMERGAEGQWRIGALVTLAELARPGALPGPYRALAEAAAASATPALRNRATLGGNLEQQVRCWYFRSGLPCRFAGDAHCSCAAPEAAGPFQALFGHGPGEPGEGCGAVHPSDPAVALVALDAWVELARWEAGGIARRRVPAGAYFTGRAEPGRPGLTAREPGELVVAVYLPPLDGPCASTYRKVTDRRAWQFALVSLAAWIRWDREEVAAPGPSAAPGRTGAPAAGHRGAAGGGTAPVVREARLVLGGVALKPWRLERVEAWLAGRQLDAATAWEAGTLAVEGARPLPGSGFKVELVRSLVADTLVDLATVASAATGA</sequence>
<dbReference type="PANTHER" id="PTHR42659">
    <property type="entry name" value="XANTHINE DEHYDROGENASE SUBUNIT C-RELATED"/>
    <property type="match status" value="1"/>
</dbReference>
<dbReference type="SUPFAM" id="SSF55447">
    <property type="entry name" value="CO dehydrogenase flavoprotein C-terminal domain-like"/>
    <property type="match status" value="1"/>
</dbReference>
<evidence type="ECO:0000259" key="4">
    <source>
        <dbReference type="PROSITE" id="PS51387"/>
    </source>
</evidence>
<feature type="domain" description="FAD-binding PCMH-type" evidence="4">
    <location>
        <begin position="44"/>
        <end position="281"/>
    </location>
</feature>
<dbReference type="AlphaFoldDB" id="E6SMM6"/>
<feature type="compositionally biased region" description="Low complexity" evidence="3">
    <location>
        <begin position="316"/>
        <end position="334"/>
    </location>
</feature>
<accession>E6SMM6</accession>
<name>E6SMM6_THEM7</name>
<dbReference type="Pfam" id="PF00941">
    <property type="entry name" value="FAD_binding_5"/>
    <property type="match status" value="1"/>
</dbReference>
<reference evidence="5 6" key="1">
    <citation type="journal article" date="2010" name="Stand. Genomic Sci.">
        <title>Complete genome sequence of Thermaerobacter marianensis type strain (7p75a).</title>
        <authorList>
            <person name="Han C."/>
            <person name="Gu W."/>
            <person name="Zhang X."/>
            <person name="Lapidus A."/>
            <person name="Nolan M."/>
            <person name="Copeland A."/>
            <person name="Lucas S."/>
            <person name="Del Rio T.G."/>
            <person name="Tice H."/>
            <person name="Cheng J.F."/>
            <person name="Tapia R."/>
            <person name="Goodwin L."/>
            <person name="Pitluck S."/>
            <person name="Pagani I."/>
            <person name="Ivanova N."/>
            <person name="Mavromatis K."/>
            <person name="Mikhailova N."/>
            <person name="Pati A."/>
            <person name="Chen A."/>
            <person name="Palaniappan K."/>
            <person name="Land M."/>
            <person name="Hauser L."/>
            <person name="Chang Y.J."/>
            <person name="Jeffries C.D."/>
            <person name="Schneider S."/>
            <person name="Rohde M."/>
            <person name="Goker M."/>
            <person name="Pukall R."/>
            <person name="Woyke T."/>
            <person name="Bristow J."/>
            <person name="Eisen J.A."/>
            <person name="Markowitz V."/>
            <person name="Hugenholtz P."/>
            <person name="Kyrpides N.C."/>
            <person name="Klenk H.P."/>
            <person name="Detter J.C."/>
        </authorList>
    </citation>
    <scope>NUCLEOTIDE SEQUENCE [LARGE SCALE GENOMIC DNA]</scope>
    <source>
        <strain evidence="6">ATCC 700841 / DSM 12885 / JCM 10246 / 7p75a</strain>
    </source>
</reference>
<proteinExistence type="predicted"/>
<dbReference type="InterPro" id="IPR051312">
    <property type="entry name" value="Diverse_Substr_Oxidored"/>
</dbReference>
<feature type="region of interest" description="Disordered" evidence="3">
    <location>
        <begin position="1"/>
        <end position="49"/>
    </location>
</feature>
<protein>
    <submittedName>
        <fullName evidence="5">Molybdopterin dehydrogenase FAD-binding protein</fullName>
    </submittedName>
</protein>
<dbReference type="Pfam" id="PF03450">
    <property type="entry name" value="CO_deh_flav_C"/>
    <property type="match status" value="1"/>
</dbReference>
<dbReference type="SMART" id="SM01092">
    <property type="entry name" value="CO_deh_flav_C"/>
    <property type="match status" value="1"/>
</dbReference>
<keyword evidence="6" id="KW-1185">Reference proteome</keyword>
<dbReference type="Proteomes" id="UP000008915">
    <property type="component" value="Chromosome"/>
</dbReference>
<keyword evidence="2" id="KW-0560">Oxidoreductase</keyword>
<dbReference type="GO" id="GO:0071949">
    <property type="term" value="F:FAD binding"/>
    <property type="evidence" value="ECO:0007669"/>
    <property type="project" value="InterPro"/>
</dbReference>